<gene>
    <name evidence="2" type="ORF">ACFO4L_14325</name>
</gene>
<evidence type="ECO:0000313" key="3">
    <source>
        <dbReference type="Proteomes" id="UP001595896"/>
    </source>
</evidence>
<accession>A0ABV9P0C5</accession>
<dbReference type="GO" id="GO:0008168">
    <property type="term" value="F:methyltransferase activity"/>
    <property type="evidence" value="ECO:0007669"/>
    <property type="project" value="UniProtKB-KW"/>
</dbReference>
<dbReference type="GO" id="GO:0032259">
    <property type="term" value="P:methylation"/>
    <property type="evidence" value="ECO:0007669"/>
    <property type="project" value="UniProtKB-KW"/>
</dbReference>
<comment type="caution">
    <text evidence="2">The sequence shown here is derived from an EMBL/GenBank/DDBJ whole genome shotgun (WGS) entry which is preliminary data.</text>
</comment>
<dbReference type="CDD" id="cd02440">
    <property type="entry name" value="AdoMet_MTases"/>
    <property type="match status" value="1"/>
</dbReference>
<dbReference type="InterPro" id="IPR029063">
    <property type="entry name" value="SAM-dependent_MTases_sf"/>
</dbReference>
<dbReference type="PANTHER" id="PTHR47739:SF1">
    <property type="entry name" value="TRNA1(VAL) (ADENINE(37)-N6)-METHYLTRANSFERASE"/>
    <property type="match status" value="1"/>
</dbReference>
<protein>
    <submittedName>
        <fullName evidence="2">tRNA1(Val) (Adenine(37)-N6)-methyltransferase</fullName>
        <ecNumber evidence="2">2.1.1.223</ecNumber>
    </submittedName>
</protein>
<keyword evidence="2" id="KW-0808">Transferase</keyword>
<name>A0ABV9P0C5_9BACI</name>
<evidence type="ECO:0000259" key="1">
    <source>
        <dbReference type="Pfam" id="PF05175"/>
    </source>
</evidence>
<dbReference type="InterPro" id="IPR050210">
    <property type="entry name" value="tRNA_Adenine-N(6)_MTase"/>
</dbReference>
<proteinExistence type="predicted"/>
<dbReference type="EMBL" id="JBHSGK010000016">
    <property type="protein sequence ID" value="MFC4737754.1"/>
    <property type="molecule type" value="Genomic_DNA"/>
</dbReference>
<dbReference type="EC" id="2.1.1.223" evidence="2"/>
<dbReference type="PANTHER" id="PTHR47739">
    <property type="entry name" value="TRNA1(VAL) (ADENINE(37)-N6)-METHYLTRANSFERASE"/>
    <property type="match status" value="1"/>
</dbReference>
<dbReference type="SUPFAM" id="SSF53335">
    <property type="entry name" value="S-adenosyl-L-methionine-dependent methyltransferases"/>
    <property type="match status" value="1"/>
</dbReference>
<keyword evidence="2" id="KW-0489">Methyltransferase</keyword>
<dbReference type="Gene3D" id="3.40.50.150">
    <property type="entry name" value="Vaccinia Virus protein VP39"/>
    <property type="match status" value="1"/>
</dbReference>
<dbReference type="Pfam" id="PF05175">
    <property type="entry name" value="MTS"/>
    <property type="match status" value="1"/>
</dbReference>
<reference evidence="3" key="1">
    <citation type="journal article" date="2019" name="Int. J. Syst. Evol. Microbiol.">
        <title>The Global Catalogue of Microorganisms (GCM) 10K type strain sequencing project: providing services to taxonomists for standard genome sequencing and annotation.</title>
        <authorList>
            <consortium name="The Broad Institute Genomics Platform"/>
            <consortium name="The Broad Institute Genome Sequencing Center for Infectious Disease"/>
            <person name="Wu L."/>
            <person name="Ma J."/>
        </authorList>
    </citation>
    <scope>NUCLEOTIDE SEQUENCE [LARGE SCALE GENOMIC DNA]</scope>
    <source>
        <strain evidence="3">JCM 12165</strain>
    </source>
</reference>
<organism evidence="2 3">
    <name type="scientific">Bacillus daqingensis</name>
    <dbReference type="NCBI Taxonomy" id="872396"/>
    <lineage>
        <taxon>Bacteria</taxon>
        <taxon>Bacillati</taxon>
        <taxon>Bacillota</taxon>
        <taxon>Bacilli</taxon>
        <taxon>Bacillales</taxon>
        <taxon>Bacillaceae</taxon>
        <taxon>Bacillus</taxon>
    </lineage>
</organism>
<feature type="domain" description="Methyltransferase small" evidence="1">
    <location>
        <begin position="20"/>
        <end position="127"/>
    </location>
</feature>
<dbReference type="Proteomes" id="UP001595896">
    <property type="component" value="Unassembled WGS sequence"/>
</dbReference>
<dbReference type="RefSeq" id="WP_377910350.1">
    <property type="nucleotide sequence ID" value="NZ_JBHSGK010000016.1"/>
</dbReference>
<sequence>MTKTEERADYLPGGTIIHQRPDVFTYSMDAVLLAMFADAARAESVIDLCAGTGAIPLLLASKTKAFIRAVELQPQLCRLMERSVTANGLEERIQVEERDLLTLHPAVDGPVDLVTCNPPYFAAPKMKQPLKEAGAKQIARHEVACSLQDVTAKAAALVRPKGKAAFVHRPERMSELFAAMQRVNLEPKRVQLIHPKPGREANILLVEAVKDGSPGMKVESPWTVYQENGEYEPAFYDYMVKGEGLHA</sequence>
<evidence type="ECO:0000313" key="2">
    <source>
        <dbReference type="EMBL" id="MFC4737754.1"/>
    </source>
</evidence>
<dbReference type="InterPro" id="IPR007848">
    <property type="entry name" value="Small_mtfrase_dom"/>
</dbReference>
<keyword evidence="3" id="KW-1185">Reference proteome</keyword>